<reference evidence="2" key="1">
    <citation type="journal article" date="2019" name="Int. J. Syst. Evol. Microbiol.">
        <title>The Global Catalogue of Microorganisms (GCM) 10K type strain sequencing project: providing services to taxonomists for standard genome sequencing and annotation.</title>
        <authorList>
            <consortium name="The Broad Institute Genomics Platform"/>
            <consortium name="The Broad Institute Genome Sequencing Center for Infectious Disease"/>
            <person name="Wu L."/>
            <person name="Ma J."/>
        </authorList>
    </citation>
    <scope>NUCLEOTIDE SEQUENCE [LARGE SCALE GENOMIC DNA]</scope>
    <source>
        <strain evidence="2">CGMCC 1.18575</strain>
    </source>
</reference>
<accession>A0ABW0HPY3</accession>
<dbReference type="EMBL" id="JBHSMI010000012">
    <property type="protein sequence ID" value="MFC5402453.1"/>
    <property type="molecule type" value="Genomic_DNA"/>
</dbReference>
<dbReference type="Pfam" id="PF03692">
    <property type="entry name" value="CxxCxxCC"/>
    <property type="match status" value="1"/>
</dbReference>
<evidence type="ECO:0000313" key="1">
    <source>
        <dbReference type="EMBL" id="MFC5402453.1"/>
    </source>
</evidence>
<evidence type="ECO:0000313" key="2">
    <source>
        <dbReference type="Proteomes" id="UP001596113"/>
    </source>
</evidence>
<dbReference type="InterPro" id="IPR005358">
    <property type="entry name" value="Puta_zinc/iron-chelating_dom"/>
</dbReference>
<sequence>MSIISQPTPSQFQAMILDSGGRAHQIKQESNGSRIPDHPNPLALSKWYKAEIEWATEQIDSVEASHNIKHSCSKGCHACCYQPIMVSWNEMRSMIPAIKSLSGEARDELKGKIQHAIDELERQGMRHYNGNTPDTERSHYFNAHIPCPLLSDDGSCSMYDARPTTCAVYRNYGDPSDCQTMADPPLSLQFEDWESIVFTRLLKATKTKKVSDGLRLLPVRLKELFDELHY</sequence>
<proteinExistence type="predicted"/>
<name>A0ABW0HPY3_9BACL</name>
<comment type="caution">
    <text evidence="1">The sequence shown here is derived from an EMBL/GenBank/DDBJ whole genome shotgun (WGS) entry which is preliminary data.</text>
</comment>
<dbReference type="RefSeq" id="WP_378130915.1">
    <property type="nucleotide sequence ID" value="NZ_JBHSMI010000012.1"/>
</dbReference>
<protein>
    <submittedName>
        <fullName evidence="1">YkgJ family cysteine cluster protein</fullName>
    </submittedName>
</protein>
<keyword evidence="2" id="KW-1185">Reference proteome</keyword>
<dbReference type="Proteomes" id="UP001596113">
    <property type="component" value="Unassembled WGS sequence"/>
</dbReference>
<organism evidence="1 2">
    <name type="scientific">Cohnella soli</name>
    <dbReference type="NCBI Taxonomy" id="425005"/>
    <lineage>
        <taxon>Bacteria</taxon>
        <taxon>Bacillati</taxon>
        <taxon>Bacillota</taxon>
        <taxon>Bacilli</taxon>
        <taxon>Bacillales</taxon>
        <taxon>Paenibacillaceae</taxon>
        <taxon>Cohnella</taxon>
    </lineage>
</organism>
<gene>
    <name evidence="1" type="ORF">ACFPOF_06850</name>
</gene>